<evidence type="ECO:0000256" key="3">
    <source>
        <dbReference type="ARBA" id="ARBA00023277"/>
    </source>
</evidence>
<evidence type="ECO:0000256" key="4">
    <source>
        <dbReference type="HAMAP-Rule" id="MF_01241"/>
    </source>
</evidence>
<keyword evidence="3 4" id="KW-0119">Carbohydrate metabolism</keyword>
<reference evidence="6 7" key="1">
    <citation type="submission" date="2019-07" db="EMBL/GenBank/DDBJ databases">
        <authorList>
            <person name="Li J."/>
        </authorList>
    </citation>
    <scope>NUCLEOTIDE SEQUENCE [LARGE SCALE GENOMIC DNA]</scope>
    <source>
        <strain evidence="6 7">TKL69</strain>
    </source>
</reference>
<evidence type="ECO:0000259" key="5">
    <source>
        <dbReference type="Pfam" id="PF01182"/>
    </source>
</evidence>
<feature type="active site" description="Proton acceptor; for ring-opening step" evidence="4">
    <location>
        <position position="138"/>
    </location>
</feature>
<dbReference type="GO" id="GO:0042802">
    <property type="term" value="F:identical protein binding"/>
    <property type="evidence" value="ECO:0007669"/>
    <property type="project" value="TreeGrafter"/>
</dbReference>
<dbReference type="InterPro" id="IPR037171">
    <property type="entry name" value="NagB/RpiA_transferase-like"/>
</dbReference>
<comment type="similarity">
    <text evidence="4">Belongs to the glucosamine/galactosamine-6-phosphate isomerase family. NagB subfamily.</text>
</comment>
<gene>
    <name evidence="4 6" type="primary">nagB</name>
    <name evidence="6" type="ORF">FN924_14520</name>
</gene>
<dbReference type="PANTHER" id="PTHR11280:SF5">
    <property type="entry name" value="GLUCOSAMINE-6-PHOSPHATE ISOMERASE"/>
    <property type="match status" value="1"/>
</dbReference>
<evidence type="ECO:0000256" key="1">
    <source>
        <dbReference type="ARBA" id="ARBA00000644"/>
    </source>
</evidence>
<comment type="pathway">
    <text evidence="4">Amino-sugar metabolism; N-acetylneuraminate degradation; D-fructose 6-phosphate from N-acetylneuraminate: step 5/5.</text>
</comment>
<dbReference type="Pfam" id="PF01182">
    <property type="entry name" value="Glucosamine_iso"/>
    <property type="match status" value="1"/>
</dbReference>
<dbReference type="HAMAP" id="MF_01241">
    <property type="entry name" value="GlcN6P_deamin"/>
    <property type="match status" value="1"/>
</dbReference>
<feature type="active site" description="For ring-opening step" evidence="4">
    <location>
        <position position="143"/>
    </location>
</feature>
<dbReference type="GO" id="GO:0005975">
    <property type="term" value="P:carbohydrate metabolic process"/>
    <property type="evidence" value="ECO:0007669"/>
    <property type="project" value="InterPro"/>
</dbReference>
<evidence type="ECO:0000313" key="7">
    <source>
        <dbReference type="Proteomes" id="UP000315215"/>
    </source>
</evidence>
<dbReference type="CDD" id="cd01399">
    <property type="entry name" value="GlcN6P_deaminase"/>
    <property type="match status" value="1"/>
</dbReference>
<comment type="catalytic activity">
    <reaction evidence="1 4">
        <text>alpha-D-glucosamine 6-phosphate + H2O = beta-D-fructose 6-phosphate + NH4(+)</text>
        <dbReference type="Rhea" id="RHEA:12172"/>
        <dbReference type="ChEBI" id="CHEBI:15377"/>
        <dbReference type="ChEBI" id="CHEBI:28938"/>
        <dbReference type="ChEBI" id="CHEBI:57634"/>
        <dbReference type="ChEBI" id="CHEBI:75989"/>
        <dbReference type="EC" id="3.5.99.6"/>
    </reaction>
</comment>
<sequence>MQITEVKHYEEMSKKASELIINRIKQMPKTVLGLATGSTPEGMYKELVQAHKNGEISFSNTTTYNLDEYIGLPSEDKNSYRFYMNDRLFHHIDIPLEQTNVPNGMASDLTKECKVYDESIRQSGGIDLQVLGIGVNGHIGFNEPGTSFETGTHVVQLAPSTIHANARFFASEEDVPKQAITMGIQSIMKSKEIILLISGAKKADAVFQLLHGEVSEIFPASILQNHQNVHLIADEAALSKVKENGMRSLR</sequence>
<dbReference type="SUPFAM" id="SSF100950">
    <property type="entry name" value="NagB/RpiA/CoA transferase-like"/>
    <property type="match status" value="1"/>
</dbReference>
<dbReference type="GO" id="GO:0019262">
    <property type="term" value="P:N-acetylneuraminate catabolic process"/>
    <property type="evidence" value="ECO:0007669"/>
    <property type="project" value="UniProtKB-UniRule"/>
</dbReference>
<dbReference type="PANTHER" id="PTHR11280">
    <property type="entry name" value="GLUCOSAMINE-6-PHOSPHATE ISOMERASE"/>
    <property type="match status" value="1"/>
</dbReference>
<dbReference type="RefSeq" id="WP_143895687.1">
    <property type="nucleotide sequence ID" value="NZ_CP041666.1"/>
</dbReference>
<dbReference type="InterPro" id="IPR018321">
    <property type="entry name" value="Glucosamine6P_isomerase_CS"/>
</dbReference>
<dbReference type="GO" id="GO:0005737">
    <property type="term" value="C:cytoplasm"/>
    <property type="evidence" value="ECO:0007669"/>
    <property type="project" value="TreeGrafter"/>
</dbReference>
<protein>
    <recommendedName>
        <fullName evidence="4">Glucosamine-6-phosphate deaminase</fullName>
        <ecNumber evidence="4">3.5.99.6</ecNumber>
    </recommendedName>
    <alternativeName>
        <fullName evidence="4">GlcN6P deaminase</fullName>
        <shortName evidence="4">GNPDA</shortName>
    </alternativeName>
    <alternativeName>
        <fullName evidence="4">Glucosamine-6-phosphate isomerase</fullName>
    </alternativeName>
</protein>
<dbReference type="FunFam" id="3.40.50.1360:FF:000003">
    <property type="entry name" value="Glucosamine-6-phosphate deaminase"/>
    <property type="match status" value="1"/>
</dbReference>
<keyword evidence="7" id="KW-1185">Reference proteome</keyword>
<dbReference type="KEGG" id="aqt:FN924_14520"/>
<dbReference type="EMBL" id="CP041666">
    <property type="protein sequence ID" value="QDP41291.1"/>
    <property type="molecule type" value="Genomic_DNA"/>
</dbReference>
<dbReference type="InterPro" id="IPR004547">
    <property type="entry name" value="Glucosamine6P_isomerase"/>
</dbReference>
<dbReference type="EC" id="3.5.99.6" evidence="4"/>
<comment type="function">
    <text evidence="4">Catalyzes the reversible isomerization-deamination of glucosamine 6-phosphate (GlcN6P) to form fructose 6-phosphate (Fru6P) and ammonium ion.</text>
</comment>
<name>A0A516KIT8_9BACI</name>
<evidence type="ECO:0000313" key="6">
    <source>
        <dbReference type="EMBL" id="QDP41291.1"/>
    </source>
</evidence>
<dbReference type="Proteomes" id="UP000315215">
    <property type="component" value="Chromosome"/>
</dbReference>
<dbReference type="GO" id="GO:0006043">
    <property type="term" value="P:glucosamine catabolic process"/>
    <property type="evidence" value="ECO:0007669"/>
    <property type="project" value="TreeGrafter"/>
</dbReference>
<dbReference type="PROSITE" id="PS01161">
    <property type="entry name" value="GLC_GALNAC_ISOMERASE"/>
    <property type="match status" value="1"/>
</dbReference>
<dbReference type="OrthoDB" id="9791139at2"/>
<feature type="active site" description="Proton acceptor; for enolization step" evidence="4">
    <location>
        <position position="67"/>
    </location>
</feature>
<evidence type="ECO:0000256" key="2">
    <source>
        <dbReference type="ARBA" id="ARBA00022801"/>
    </source>
</evidence>
<organism evidence="6 7">
    <name type="scientific">Radiobacillus deserti</name>
    <dbReference type="NCBI Taxonomy" id="2594883"/>
    <lineage>
        <taxon>Bacteria</taxon>
        <taxon>Bacillati</taxon>
        <taxon>Bacillota</taxon>
        <taxon>Bacilli</taxon>
        <taxon>Bacillales</taxon>
        <taxon>Bacillaceae</taxon>
        <taxon>Radiobacillus</taxon>
    </lineage>
</organism>
<dbReference type="InterPro" id="IPR006148">
    <property type="entry name" value="Glc/Gal-6P_isomerase"/>
</dbReference>
<dbReference type="NCBIfam" id="TIGR00502">
    <property type="entry name" value="nagB"/>
    <property type="match status" value="1"/>
</dbReference>
<dbReference type="AlphaFoldDB" id="A0A516KIT8"/>
<feature type="domain" description="Glucosamine/galactosamine-6-phosphate isomerase" evidence="5">
    <location>
        <begin position="11"/>
        <end position="228"/>
    </location>
</feature>
<keyword evidence="2 4" id="KW-0378">Hydrolase</keyword>
<comment type="caution">
    <text evidence="4">Lacks conserved residue(s) required for the propagation of feature annotation.</text>
</comment>
<dbReference type="Gene3D" id="3.40.50.1360">
    <property type="match status" value="1"/>
</dbReference>
<dbReference type="UniPathway" id="UPA00629">
    <property type="reaction ID" value="UER00684"/>
</dbReference>
<proteinExistence type="inferred from homology"/>
<accession>A0A516KIT8</accession>
<dbReference type="GO" id="GO:0004342">
    <property type="term" value="F:glucosamine-6-phosphate deaminase activity"/>
    <property type="evidence" value="ECO:0007669"/>
    <property type="project" value="UniProtKB-UniRule"/>
</dbReference>
<feature type="active site" description="For ring-opening step" evidence="4">
    <location>
        <position position="136"/>
    </location>
</feature>
<dbReference type="GO" id="GO:0006046">
    <property type="term" value="P:N-acetylglucosamine catabolic process"/>
    <property type="evidence" value="ECO:0007669"/>
    <property type="project" value="UniProtKB-UniRule"/>
</dbReference>